<gene>
    <name evidence="2" type="ORF">FB4_2523</name>
</gene>
<organism evidence="2 3">
    <name type="scientific">Pelosinus fermentans B4</name>
    <dbReference type="NCBI Taxonomy" id="1149862"/>
    <lineage>
        <taxon>Bacteria</taxon>
        <taxon>Bacillati</taxon>
        <taxon>Bacillota</taxon>
        <taxon>Negativicutes</taxon>
        <taxon>Selenomonadales</taxon>
        <taxon>Sporomusaceae</taxon>
        <taxon>Pelosinus</taxon>
    </lineage>
</organism>
<dbReference type="Proteomes" id="UP000004324">
    <property type="component" value="Unassembled WGS sequence"/>
</dbReference>
<dbReference type="Pfam" id="PF22557">
    <property type="entry name" value="DuOB"/>
    <property type="match status" value="1"/>
</dbReference>
<evidence type="ECO:0000259" key="1">
    <source>
        <dbReference type="Pfam" id="PF22557"/>
    </source>
</evidence>
<dbReference type="EMBL" id="AKVJ01000010">
    <property type="protein sequence ID" value="EIW20091.1"/>
    <property type="molecule type" value="Genomic_DNA"/>
</dbReference>
<protein>
    <recommendedName>
        <fullName evidence="1">Dual OB-containing domain-containing protein</fullName>
    </recommendedName>
</protein>
<proteinExistence type="predicted"/>
<evidence type="ECO:0000313" key="2">
    <source>
        <dbReference type="EMBL" id="EIW20091.1"/>
    </source>
</evidence>
<feature type="domain" description="Dual OB-containing" evidence="1">
    <location>
        <begin position="3"/>
        <end position="218"/>
    </location>
</feature>
<sequence>MEKEIILMAKSWKGGGYCIAGIDTTTRDWVRIVSDDAARQHAVTDEDMKYQDGTSPQILDRVRIKCTAHTPNDYQPENYTMDSSRRWRKSGQADINAVINLHPAEFHGILFYNNDKKVTPGEIQAISDGNKYSLAFIRPSNTKINVKRWDGSTRPKITACFTHGERSYRYIKVTDPTFVIQYQDIEDGDYPLDNVYFVASLADPNPSDGDHWKLIATVLKE</sequence>
<evidence type="ECO:0000313" key="3">
    <source>
        <dbReference type="Proteomes" id="UP000004324"/>
    </source>
</evidence>
<comment type="caution">
    <text evidence="2">The sequence shown here is derived from an EMBL/GenBank/DDBJ whole genome shotgun (WGS) entry which is preliminary data.</text>
</comment>
<accession>I9LI73</accession>
<dbReference type="OrthoDB" id="2049495at2"/>
<reference evidence="2 3" key="1">
    <citation type="journal article" date="2012" name="J. Bacteriol.">
        <title>Draft Genome Sequences for Two Metal-Reducing Pelosinus fermentans Strains Isolated from a Cr(VI)-Contaminated Site and for Type Strain R7.</title>
        <authorList>
            <person name="Brown S.D."/>
            <person name="Podar M."/>
            <person name="Klingeman D.M."/>
            <person name="Johnson C.M."/>
            <person name="Yang Z.K."/>
            <person name="Utturkar S.M."/>
            <person name="Land M.L."/>
            <person name="Mosher J.J."/>
            <person name="Hurt R.A.Jr."/>
            <person name="Phelps T.J."/>
            <person name="Palumbo A.V."/>
            <person name="Arkin A.P."/>
            <person name="Hazen T.C."/>
            <person name="Elias D.A."/>
        </authorList>
    </citation>
    <scope>NUCLEOTIDE SEQUENCE [LARGE SCALE GENOMIC DNA]</scope>
    <source>
        <strain evidence="2 3">B4</strain>
    </source>
</reference>
<dbReference type="PATRIC" id="fig|1149862.3.peg.810"/>
<keyword evidence="3" id="KW-1185">Reference proteome</keyword>
<dbReference type="RefSeq" id="WP_007931565.1">
    <property type="nucleotide sequence ID" value="NZ_AKVJ01000010.1"/>
</dbReference>
<dbReference type="AlphaFoldDB" id="I9LI73"/>
<dbReference type="InterPro" id="IPR054335">
    <property type="entry name" value="DuOB_dom"/>
</dbReference>
<name>I9LI73_9FIRM</name>